<keyword evidence="6" id="KW-1185">Reference proteome</keyword>
<feature type="compositionally biased region" description="Low complexity" evidence="3">
    <location>
        <begin position="283"/>
        <end position="295"/>
    </location>
</feature>
<evidence type="ECO:0000313" key="6">
    <source>
        <dbReference type="Proteomes" id="UP000467841"/>
    </source>
</evidence>
<dbReference type="GO" id="GO:0015074">
    <property type="term" value="P:DNA integration"/>
    <property type="evidence" value="ECO:0007669"/>
    <property type="project" value="InterPro"/>
</dbReference>
<dbReference type="OrthoDB" id="422839at2759"/>
<dbReference type="SUPFAM" id="SSF53098">
    <property type="entry name" value="Ribonuclease H-like"/>
    <property type="match status" value="1"/>
</dbReference>
<dbReference type="AlphaFoldDB" id="A0A6D2I8Y9"/>
<dbReference type="PROSITE" id="PS50994">
    <property type="entry name" value="INTEGRASE"/>
    <property type="match status" value="1"/>
</dbReference>
<evidence type="ECO:0000256" key="3">
    <source>
        <dbReference type="SAM" id="MobiDB-lite"/>
    </source>
</evidence>
<evidence type="ECO:0000259" key="4">
    <source>
        <dbReference type="PROSITE" id="PS50994"/>
    </source>
</evidence>
<dbReference type="PANTHER" id="PTHR42648">
    <property type="entry name" value="TRANSPOSASE, PUTATIVE-RELATED"/>
    <property type="match status" value="1"/>
</dbReference>
<evidence type="ECO:0000256" key="1">
    <source>
        <dbReference type="ARBA" id="ARBA00022723"/>
    </source>
</evidence>
<dbReference type="InterPro" id="IPR001584">
    <property type="entry name" value="Integrase_cat-core"/>
</dbReference>
<keyword evidence="1" id="KW-0479">Metal-binding</keyword>
<dbReference type="InterPro" id="IPR013103">
    <property type="entry name" value="RVT_2"/>
</dbReference>
<name>A0A6D2I8Y9_9BRAS</name>
<dbReference type="Gene3D" id="3.30.420.10">
    <property type="entry name" value="Ribonuclease H-like superfamily/Ribonuclease H"/>
    <property type="match status" value="1"/>
</dbReference>
<dbReference type="InterPro" id="IPR012337">
    <property type="entry name" value="RNaseH-like_sf"/>
</dbReference>
<dbReference type="InterPro" id="IPR039537">
    <property type="entry name" value="Retrotran_Ty1/copia-like"/>
</dbReference>
<dbReference type="GO" id="GO:0046872">
    <property type="term" value="F:metal ion binding"/>
    <property type="evidence" value="ECO:0007669"/>
    <property type="project" value="UniProtKB-KW"/>
</dbReference>
<feature type="domain" description="Integrase catalytic" evidence="4">
    <location>
        <begin position="31"/>
        <end position="207"/>
    </location>
</feature>
<feature type="region of interest" description="Disordered" evidence="3">
    <location>
        <begin position="277"/>
        <end position="305"/>
    </location>
</feature>
<reference evidence="5" key="1">
    <citation type="submission" date="2020-01" db="EMBL/GenBank/DDBJ databases">
        <authorList>
            <person name="Mishra B."/>
        </authorList>
    </citation>
    <scope>NUCLEOTIDE SEQUENCE [LARGE SCALE GENOMIC DNA]</scope>
</reference>
<dbReference type="EMBL" id="CACVBM020000910">
    <property type="protein sequence ID" value="CAA7024670.1"/>
    <property type="molecule type" value="Genomic_DNA"/>
</dbReference>
<dbReference type="InterPro" id="IPR043502">
    <property type="entry name" value="DNA/RNA_pol_sf"/>
</dbReference>
<evidence type="ECO:0000256" key="2">
    <source>
        <dbReference type="ARBA" id="ARBA00022801"/>
    </source>
</evidence>
<dbReference type="GO" id="GO:0003676">
    <property type="term" value="F:nucleic acid binding"/>
    <property type="evidence" value="ECO:0007669"/>
    <property type="project" value="InterPro"/>
</dbReference>
<dbReference type="PANTHER" id="PTHR42648:SF28">
    <property type="entry name" value="TRANSPOSON-ENCODED PROTEIN WITH RIBONUCLEASE H-LIKE AND RETROVIRUS ZINC FINGER-LIKE DOMAINS"/>
    <property type="match status" value="1"/>
</dbReference>
<protein>
    <recommendedName>
        <fullName evidence="4">Integrase catalytic domain-containing protein</fullName>
    </recommendedName>
</protein>
<dbReference type="InterPro" id="IPR057670">
    <property type="entry name" value="SH3_retrovirus"/>
</dbReference>
<sequence length="852" mass="96836">MEVLSKEGYIPRMEIGELGFCESCVLGKSHKQSFPKAKHTTKGILEYVHSDLWGSPSTPESLGGAKYFISFIDDYSKKLWVYFLRTKDEAFSKFKEWKEAVESHTEKKIKCLRTDNGLEFCNTLFDDLCRKSGIKRHRTCTYTPQQNGVSERMNRTIMDKVRSMLVETGLGQEFWAEATSTAVYLINRTPNSTIEFQLPEERWSGQKPDLTHLRRFGCTAYVHTIQEKISPRAVKGTFLGYPFGVKGYRVWIPEDGKCTTSRNVVFKEDEVYKDLNSSSNLRGATSSGGATTPSSVDPIDVTSDDEEEGLIFNEEEEENETETLNKMMITSEDIETENPKSMDRSKKSPNWKLWHNAADDEMTSLIKNHTWDLIEKPEDARVVGSKWIFTVKSGIPGVEAKGTRQAVVNRDYELEQMDVKTAFLHGDLEERILMKQPEGFIKKGDENKSEYDQCVYMRNIQNENAVYLLLYVDDMLIASGSLSEIRLVKDSLSSKFEMKDMDATTTTTPLATHFKLKSLTKAEKLEEAVHMENTPYASAVGSLMYAMIGSRPDLAYAVGVISRFMSNPGRGHWTAVKWVLRYLRDYATDIDRRRSVTGYIFQVWGNTVSWRSNLQSVVALSTTEAEYMALSSAVREAIWLKGLCSELGFDAGAVKIHCDSQSALALAKNSVYHERTKHIATKYHFIRDIVAEGTVKLYKIHTSKNPADFLTKALPGPKFELCLSLQKSPEKLEGSSSRWSICEEKIRGKSVLVHQSGFSGFSSDQRKVFARKGFWVSSCGYLGFLSRGEKEKESQTGMRNRSVLSAEIDRPREDTVMIPVPECMVYRRMRADSKSPHQFTIAEREKRRSREC</sequence>
<comment type="caution">
    <text evidence="5">The sequence shown here is derived from an EMBL/GenBank/DDBJ whole genome shotgun (WGS) entry which is preliminary data.</text>
</comment>
<gene>
    <name evidence="5" type="ORF">MERR_LOCUS11905</name>
</gene>
<dbReference type="Proteomes" id="UP000467841">
    <property type="component" value="Unassembled WGS sequence"/>
</dbReference>
<accession>A0A6D2I8Y9</accession>
<dbReference type="GO" id="GO:0016787">
    <property type="term" value="F:hydrolase activity"/>
    <property type="evidence" value="ECO:0007669"/>
    <property type="project" value="UniProtKB-KW"/>
</dbReference>
<dbReference type="Pfam" id="PF07727">
    <property type="entry name" value="RVT_2"/>
    <property type="match status" value="1"/>
</dbReference>
<proteinExistence type="predicted"/>
<organism evidence="5 6">
    <name type="scientific">Microthlaspi erraticum</name>
    <dbReference type="NCBI Taxonomy" id="1685480"/>
    <lineage>
        <taxon>Eukaryota</taxon>
        <taxon>Viridiplantae</taxon>
        <taxon>Streptophyta</taxon>
        <taxon>Embryophyta</taxon>
        <taxon>Tracheophyta</taxon>
        <taxon>Spermatophyta</taxon>
        <taxon>Magnoliopsida</taxon>
        <taxon>eudicotyledons</taxon>
        <taxon>Gunneridae</taxon>
        <taxon>Pentapetalae</taxon>
        <taxon>rosids</taxon>
        <taxon>malvids</taxon>
        <taxon>Brassicales</taxon>
        <taxon>Brassicaceae</taxon>
        <taxon>Coluteocarpeae</taxon>
        <taxon>Microthlaspi</taxon>
    </lineage>
</organism>
<dbReference type="InterPro" id="IPR036397">
    <property type="entry name" value="RNaseH_sf"/>
</dbReference>
<dbReference type="Pfam" id="PF25597">
    <property type="entry name" value="SH3_retrovirus"/>
    <property type="match status" value="1"/>
</dbReference>
<dbReference type="SUPFAM" id="SSF56672">
    <property type="entry name" value="DNA/RNA polymerases"/>
    <property type="match status" value="1"/>
</dbReference>
<dbReference type="Pfam" id="PF00665">
    <property type="entry name" value="rve"/>
    <property type="match status" value="1"/>
</dbReference>
<keyword evidence="2" id="KW-0378">Hydrolase</keyword>
<evidence type="ECO:0000313" key="5">
    <source>
        <dbReference type="EMBL" id="CAA7024670.1"/>
    </source>
</evidence>
<dbReference type="CDD" id="cd09272">
    <property type="entry name" value="RNase_HI_RT_Ty1"/>
    <property type="match status" value="1"/>
</dbReference>